<evidence type="ECO:0000313" key="4">
    <source>
        <dbReference type="Proteomes" id="UP000247702"/>
    </source>
</evidence>
<dbReference type="Proteomes" id="UP000247702">
    <property type="component" value="Unassembled WGS sequence"/>
</dbReference>
<dbReference type="EMBL" id="BEXD01000164">
    <property type="protein sequence ID" value="GBB84871.1"/>
    <property type="molecule type" value="Genomic_DNA"/>
</dbReference>
<protein>
    <submittedName>
        <fullName evidence="3">Mitotic spindle assembly checkpoint protein MAD2B isoform X1</fullName>
    </submittedName>
</protein>
<name>A0A2Z6QJE8_9GLOM</name>
<dbReference type="AlphaFoldDB" id="A0A2Z6QJE8"/>
<dbReference type="Proteomes" id="UP000615446">
    <property type="component" value="Unassembled WGS sequence"/>
</dbReference>
<keyword evidence="4" id="KW-1185">Reference proteome</keyword>
<feature type="domain" description="Tc1-like transposase DDE" evidence="1">
    <location>
        <begin position="116"/>
        <end position="172"/>
    </location>
</feature>
<reference evidence="3" key="2">
    <citation type="submission" date="2019-10" db="EMBL/GenBank/DDBJ databases">
        <title>Conservation and host-specific expression of non-tandemly repeated heterogenous ribosome RNA gene in arbuscular mycorrhizal fungi.</title>
        <authorList>
            <person name="Maeda T."/>
            <person name="Kobayashi Y."/>
            <person name="Nakagawa T."/>
            <person name="Ezawa T."/>
            <person name="Yamaguchi K."/>
            <person name="Bino T."/>
            <person name="Nishimoto Y."/>
            <person name="Shigenobu S."/>
            <person name="Kawaguchi M."/>
        </authorList>
    </citation>
    <scope>NUCLEOTIDE SEQUENCE</scope>
    <source>
        <strain evidence="3">HR1</strain>
    </source>
</reference>
<dbReference type="GO" id="GO:0003676">
    <property type="term" value="F:nucleic acid binding"/>
    <property type="evidence" value="ECO:0007669"/>
    <property type="project" value="InterPro"/>
</dbReference>
<dbReference type="InterPro" id="IPR036397">
    <property type="entry name" value="RNaseH_sf"/>
</dbReference>
<gene>
    <name evidence="3" type="ORF">RCL2_000334400</name>
    <name evidence="2" type="ORF">RclHR1_11450004</name>
</gene>
<evidence type="ECO:0000313" key="2">
    <source>
        <dbReference type="EMBL" id="GBB84871.1"/>
    </source>
</evidence>
<organism evidence="2 4">
    <name type="scientific">Rhizophagus clarus</name>
    <dbReference type="NCBI Taxonomy" id="94130"/>
    <lineage>
        <taxon>Eukaryota</taxon>
        <taxon>Fungi</taxon>
        <taxon>Fungi incertae sedis</taxon>
        <taxon>Mucoromycota</taxon>
        <taxon>Glomeromycotina</taxon>
        <taxon>Glomeromycetes</taxon>
        <taxon>Glomerales</taxon>
        <taxon>Glomeraceae</taxon>
        <taxon>Rhizophagus</taxon>
    </lineage>
</organism>
<comment type="caution">
    <text evidence="2">The sequence shown here is derived from an EMBL/GenBank/DDBJ whole genome shotgun (WGS) entry which is preliminary data.</text>
</comment>
<dbReference type="OrthoDB" id="5410741at2759"/>
<sequence length="209" mass="24805">MITEHEANRQAIQQLWNQGIQDAMEIHNRTNIPLSTIYDNLKKLKLIEWAKKHLNDDWNNTLFSDETAFQLFRNTLERWYKGQRPIRPMPKDRVKILAELPEIEDLLGNDWQFQHDNDPKHTSRLAKNFIHDNMPEVIDWPSNSPDLNPIENLWGIVKNNVEQKMPKNLRDLRQFMVKDIPQSILIGLVNSMKRRCELIIESNGDRISY</sequence>
<dbReference type="STRING" id="94130.A0A2Z6QJE8"/>
<dbReference type="Gene3D" id="3.30.420.10">
    <property type="entry name" value="Ribonuclease H-like superfamily/Ribonuclease H"/>
    <property type="match status" value="1"/>
</dbReference>
<evidence type="ECO:0000313" key="3">
    <source>
        <dbReference type="EMBL" id="GES75941.1"/>
    </source>
</evidence>
<proteinExistence type="predicted"/>
<accession>A0A2Z6QJE8</accession>
<dbReference type="EMBL" id="BLAL01000018">
    <property type="protein sequence ID" value="GES75941.1"/>
    <property type="molecule type" value="Genomic_DNA"/>
</dbReference>
<dbReference type="Pfam" id="PF13358">
    <property type="entry name" value="DDE_3"/>
    <property type="match status" value="1"/>
</dbReference>
<dbReference type="InterPro" id="IPR038717">
    <property type="entry name" value="Tc1-like_DDE_dom"/>
</dbReference>
<evidence type="ECO:0000259" key="1">
    <source>
        <dbReference type="Pfam" id="PF13358"/>
    </source>
</evidence>
<reference evidence="2 4" key="1">
    <citation type="submission" date="2017-11" db="EMBL/GenBank/DDBJ databases">
        <title>The genome of Rhizophagus clarus HR1 reveals common genetic basis of auxotrophy among arbuscular mycorrhizal fungi.</title>
        <authorList>
            <person name="Kobayashi Y."/>
        </authorList>
    </citation>
    <scope>NUCLEOTIDE SEQUENCE [LARGE SCALE GENOMIC DNA]</scope>
    <source>
        <strain evidence="2 4">HR1</strain>
    </source>
</reference>